<organism evidence="1 2">
    <name type="scientific">Brenneria populi</name>
    <dbReference type="NCBI Taxonomy" id="1505588"/>
    <lineage>
        <taxon>Bacteria</taxon>
        <taxon>Pseudomonadati</taxon>
        <taxon>Pseudomonadota</taxon>
        <taxon>Gammaproteobacteria</taxon>
        <taxon>Enterobacterales</taxon>
        <taxon>Pectobacteriaceae</taxon>
        <taxon>Brenneria</taxon>
    </lineage>
</organism>
<dbReference type="PROSITE" id="PS51257">
    <property type="entry name" value="PROKAR_LIPOPROTEIN"/>
    <property type="match status" value="1"/>
</dbReference>
<dbReference type="EMBL" id="JAYWTM010000037">
    <property type="protein sequence ID" value="MEC5345054.1"/>
    <property type="molecule type" value="Genomic_DNA"/>
</dbReference>
<dbReference type="RefSeq" id="WP_327619765.1">
    <property type="nucleotide sequence ID" value="NZ_JAYWTM010000037.1"/>
</dbReference>
<dbReference type="NCBIfam" id="NF008518">
    <property type="entry name" value="PRK11443.1"/>
    <property type="match status" value="1"/>
</dbReference>
<evidence type="ECO:0000313" key="1">
    <source>
        <dbReference type="EMBL" id="MEC5345054.1"/>
    </source>
</evidence>
<dbReference type="Proteomes" id="UP001309705">
    <property type="component" value="Unassembled WGS sequence"/>
</dbReference>
<gene>
    <name evidence="1" type="ORF">VSX58_20900</name>
</gene>
<accession>A0ABU6JWB4</accession>
<proteinExistence type="predicted"/>
<dbReference type="Pfam" id="PF10973">
    <property type="entry name" value="DUF2799"/>
    <property type="match status" value="1"/>
</dbReference>
<name>A0ABU6JWB4_9GAMM</name>
<sequence length="115" mass="12670">MKYSYALAVILLLTGCRHHLSAPTDGGEKNVWYHAGYQDAISGMVVKDNSALEEWFGDPQVDRESYLFGYGAGQTALCQPDNILAWSKAGKNFPASCDGVANAEQLRTLWQRSIN</sequence>
<dbReference type="InterPro" id="IPR021242">
    <property type="entry name" value="DUF2799"/>
</dbReference>
<protein>
    <submittedName>
        <fullName evidence="1">DUF2799 domain-containing protein</fullName>
    </submittedName>
</protein>
<keyword evidence="2" id="KW-1185">Reference proteome</keyword>
<evidence type="ECO:0000313" key="2">
    <source>
        <dbReference type="Proteomes" id="UP001309705"/>
    </source>
</evidence>
<reference evidence="1 2" key="1">
    <citation type="journal article" date="2017" name="Int. J. Syst. Evol. Microbiol.">
        <title>Brenneria populi subsp. brevivirga subsp. nov. isolated from symptomatic bark of Populus x euramericana canker, and description of Brenneria populi subsp. populi subsp. nov.</title>
        <authorList>
            <person name="Zheng M.H."/>
            <person name="Piao C.G."/>
            <person name="Xue H."/>
            <person name="Guo M.W."/>
            <person name="Li Y."/>
        </authorList>
    </citation>
    <scope>NUCLEOTIDE SEQUENCE [LARGE SCALE GENOMIC DNA]</scope>
    <source>
        <strain evidence="1 2">D9-5</strain>
    </source>
</reference>
<comment type="caution">
    <text evidence="1">The sequence shown here is derived from an EMBL/GenBank/DDBJ whole genome shotgun (WGS) entry which is preliminary data.</text>
</comment>